<dbReference type="PROSITE" id="PS51257">
    <property type="entry name" value="PROKAR_LIPOPROTEIN"/>
    <property type="match status" value="1"/>
</dbReference>
<feature type="signal peptide" evidence="1">
    <location>
        <begin position="1"/>
        <end position="19"/>
    </location>
</feature>
<dbReference type="InterPro" id="IPR013783">
    <property type="entry name" value="Ig-like_fold"/>
</dbReference>
<gene>
    <name evidence="2" type="ORF">MYP_2883</name>
</gene>
<name>A0A098LGR0_9BACT</name>
<feature type="chain" id="PRO_5001945065" description="Fibronectin type-III domain-containing protein" evidence="1">
    <location>
        <begin position="20"/>
        <end position="311"/>
    </location>
</feature>
<accession>A0A098LGR0</accession>
<dbReference type="Gene3D" id="2.60.40.10">
    <property type="entry name" value="Immunoglobulins"/>
    <property type="match status" value="3"/>
</dbReference>
<dbReference type="EMBL" id="BBLT01000005">
    <property type="protein sequence ID" value="GAL85654.1"/>
    <property type="molecule type" value="Genomic_DNA"/>
</dbReference>
<reference evidence="2 3" key="1">
    <citation type="submission" date="2014-09" db="EMBL/GenBank/DDBJ databases">
        <title>Sporocytophaga myxococcoides PG-01 genome sequencing.</title>
        <authorList>
            <person name="Liu L."/>
            <person name="Gao P.J."/>
            <person name="Chen G.J."/>
            <person name="Wang L.S."/>
        </authorList>
    </citation>
    <scope>NUCLEOTIDE SEQUENCE [LARGE SCALE GENOMIC DNA]</scope>
    <source>
        <strain evidence="2 3">PG-01</strain>
    </source>
</reference>
<sequence>MMRKFNFLNLLFWSLIALTSCTEIFEKDIEKEEITIYTPNGKDSINYSQTFWWSQVDFATDYQLTVVSPSFTAPEKMLLDTIVKNNRFAYYLGPGKFEWQVRAMNGGYKTKYFGSKFKIDTTEISLQTVNLKLPVNSKVLAEGLIEFEWSRLLGAKGYQFQLDSSQSYRLPIVNDFRTSTTYSYNLAVPDTYFWRVRAYNEKKDTTDWTEFKFTLDNSIPLKVALLSPLQSASNQGQSGTLKWNDLGSGYRYTVYIQVGSGQGIEYPNQSSASYNYSSISKGQEVKWKVKAVSAAGIEGPYSDLWSFTIQP</sequence>
<evidence type="ECO:0000256" key="1">
    <source>
        <dbReference type="SAM" id="SignalP"/>
    </source>
</evidence>
<dbReference type="Proteomes" id="UP000030185">
    <property type="component" value="Unassembled WGS sequence"/>
</dbReference>
<organism evidence="2 3">
    <name type="scientific">Sporocytophaga myxococcoides</name>
    <dbReference type="NCBI Taxonomy" id="153721"/>
    <lineage>
        <taxon>Bacteria</taxon>
        <taxon>Pseudomonadati</taxon>
        <taxon>Bacteroidota</taxon>
        <taxon>Cytophagia</taxon>
        <taxon>Cytophagales</taxon>
        <taxon>Cytophagaceae</taxon>
        <taxon>Sporocytophaga</taxon>
    </lineage>
</organism>
<evidence type="ECO:0000313" key="2">
    <source>
        <dbReference type="EMBL" id="GAL85654.1"/>
    </source>
</evidence>
<proteinExistence type="predicted"/>
<dbReference type="AlphaFoldDB" id="A0A098LGR0"/>
<keyword evidence="3" id="KW-1185">Reference proteome</keyword>
<dbReference type="SUPFAM" id="SSF49265">
    <property type="entry name" value="Fibronectin type III"/>
    <property type="match status" value="1"/>
</dbReference>
<comment type="caution">
    <text evidence="2">The sequence shown here is derived from an EMBL/GenBank/DDBJ whole genome shotgun (WGS) entry which is preliminary data.</text>
</comment>
<evidence type="ECO:0000313" key="3">
    <source>
        <dbReference type="Proteomes" id="UP000030185"/>
    </source>
</evidence>
<keyword evidence="1" id="KW-0732">Signal</keyword>
<dbReference type="eggNOG" id="COG4733">
    <property type="taxonomic scope" value="Bacteria"/>
</dbReference>
<dbReference type="InterPro" id="IPR036116">
    <property type="entry name" value="FN3_sf"/>
</dbReference>
<dbReference type="STRING" id="153721.MYP_2883"/>
<evidence type="ECO:0008006" key="4">
    <source>
        <dbReference type="Google" id="ProtNLM"/>
    </source>
</evidence>
<protein>
    <recommendedName>
        <fullName evidence="4">Fibronectin type-III domain-containing protein</fullName>
    </recommendedName>
</protein>